<dbReference type="RefSeq" id="WP_188376481.1">
    <property type="nucleotide sequence ID" value="NZ_BMEL01000001.1"/>
</dbReference>
<organism evidence="2 3">
    <name type="scientific">Halobacillus andaensis</name>
    <dbReference type="NCBI Taxonomy" id="1176239"/>
    <lineage>
        <taxon>Bacteria</taxon>
        <taxon>Bacillati</taxon>
        <taxon>Bacillota</taxon>
        <taxon>Bacilli</taxon>
        <taxon>Bacillales</taxon>
        <taxon>Bacillaceae</taxon>
        <taxon>Halobacillus</taxon>
    </lineage>
</organism>
<feature type="transmembrane region" description="Helical" evidence="1">
    <location>
        <begin position="116"/>
        <end position="137"/>
    </location>
</feature>
<gene>
    <name evidence="2" type="ORF">GCM10010954_11430</name>
</gene>
<dbReference type="Proteomes" id="UP000660110">
    <property type="component" value="Unassembled WGS sequence"/>
</dbReference>
<proteinExistence type="predicted"/>
<feature type="transmembrane region" description="Helical" evidence="1">
    <location>
        <begin position="27"/>
        <end position="54"/>
    </location>
</feature>
<reference evidence="2" key="1">
    <citation type="journal article" date="2014" name="Int. J. Syst. Evol. Microbiol.">
        <title>Complete genome sequence of Corynebacterium casei LMG S-19264T (=DSM 44701T), isolated from a smear-ripened cheese.</title>
        <authorList>
            <consortium name="US DOE Joint Genome Institute (JGI-PGF)"/>
            <person name="Walter F."/>
            <person name="Albersmeier A."/>
            <person name="Kalinowski J."/>
            <person name="Ruckert C."/>
        </authorList>
    </citation>
    <scope>NUCLEOTIDE SEQUENCE</scope>
    <source>
        <strain evidence="2">CGMCC 1.12153</strain>
    </source>
</reference>
<keyword evidence="1" id="KW-0812">Transmembrane</keyword>
<reference evidence="2" key="2">
    <citation type="submission" date="2020-09" db="EMBL/GenBank/DDBJ databases">
        <authorList>
            <person name="Sun Q."/>
            <person name="Zhou Y."/>
        </authorList>
    </citation>
    <scope>NUCLEOTIDE SEQUENCE</scope>
    <source>
        <strain evidence="2">CGMCC 1.12153</strain>
    </source>
</reference>
<feature type="transmembrane region" description="Helical" evidence="1">
    <location>
        <begin position="91"/>
        <end position="109"/>
    </location>
</feature>
<keyword evidence="1" id="KW-1133">Transmembrane helix</keyword>
<keyword evidence="3" id="KW-1185">Reference proteome</keyword>
<name>A0A917B220_HALAA</name>
<feature type="transmembrane region" description="Helical" evidence="1">
    <location>
        <begin position="61"/>
        <end position="85"/>
    </location>
</feature>
<evidence type="ECO:0000313" key="2">
    <source>
        <dbReference type="EMBL" id="GGF14524.1"/>
    </source>
</evidence>
<keyword evidence="1" id="KW-0472">Membrane</keyword>
<comment type="caution">
    <text evidence="2">The sequence shown here is derived from an EMBL/GenBank/DDBJ whole genome shotgun (WGS) entry which is preliminary data.</text>
</comment>
<accession>A0A917B220</accession>
<evidence type="ECO:0000256" key="1">
    <source>
        <dbReference type="SAM" id="Phobius"/>
    </source>
</evidence>
<protein>
    <submittedName>
        <fullName evidence="2">Uncharacterized protein</fullName>
    </submittedName>
</protein>
<dbReference type="EMBL" id="BMEL01000001">
    <property type="protein sequence ID" value="GGF14524.1"/>
    <property type="molecule type" value="Genomic_DNA"/>
</dbReference>
<evidence type="ECO:0000313" key="3">
    <source>
        <dbReference type="Proteomes" id="UP000660110"/>
    </source>
</evidence>
<sequence>MRSFFKRVLWEEELTPAIDSYSKTMRLVVGALLGSIAFIFQSAGIFTGIGYILSMMSTGPLVLASLLALRIGVMTYFLTIFLLAMFQPSELLVFLFTTGLLGLSLGMGLKYLKRGIFIIPFAALCLTLGISILLYGFKFSILGPSVTSHFNSMVILGTLAFSLLYSWIWKKISISAFKVLTKVFSKRLSYRK</sequence>
<dbReference type="AlphaFoldDB" id="A0A917B220"/>
<feature type="transmembrane region" description="Helical" evidence="1">
    <location>
        <begin position="149"/>
        <end position="168"/>
    </location>
</feature>